<evidence type="ECO:0000256" key="4">
    <source>
        <dbReference type="ARBA" id="ARBA00022691"/>
    </source>
</evidence>
<dbReference type="InterPro" id="IPR029063">
    <property type="entry name" value="SAM-dependent_MTases_sf"/>
</dbReference>
<dbReference type="CDD" id="cd02440">
    <property type="entry name" value="AdoMet_MTases"/>
    <property type="match status" value="1"/>
</dbReference>
<feature type="region of interest" description="Disordered" evidence="8">
    <location>
        <begin position="1135"/>
        <end position="1169"/>
    </location>
</feature>
<dbReference type="Pfam" id="PF01467">
    <property type="entry name" value="CTP_transf_like"/>
    <property type="match status" value="1"/>
</dbReference>
<reference evidence="10" key="1">
    <citation type="submission" date="2023-08" db="EMBL/GenBank/DDBJ databases">
        <authorList>
            <person name="Chen Y."/>
            <person name="Shah S."/>
            <person name="Dougan E. K."/>
            <person name="Thang M."/>
            <person name="Chan C."/>
        </authorList>
    </citation>
    <scope>NUCLEOTIDE SEQUENCE</scope>
</reference>
<dbReference type="SUPFAM" id="SSF53335">
    <property type="entry name" value="S-adenosyl-L-methionine-dependent methyltransferases"/>
    <property type="match status" value="1"/>
</dbReference>
<evidence type="ECO:0000256" key="7">
    <source>
        <dbReference type="ARBA" id="ARBA00044712"/>
    </source>
</evidence>
<feature type="region of interest" description="Disordered" evidence="8">
    <location>
        <begin position="762"/>
        <end position="802"/>
    </location>
</feature>
<comment type="catalytic activity">
    <reaction evidence="7">
        <text>a 5'-end (5'-triphosphoguanosine)-ribonucleoside in mRNA + S-adenosyl-L-methionine = a 5'-end (N(7)-methyl 5'-triphosphoguanosine)-ribonucleoside in mRNA + S-adenosyl-L-homocysteine</text>
        <dbReference type="Rhea" id="RHEA:67008"/>
        <dbReference type="Rhea" id="RHEA-COMP:17166"/>
        <dbReference type="Rhea" id="RHEA-COMP:17167"/>
        <dbReference type="ChEBI" id="CHEBI:57856"/>
        <dbReference type="ChEBI" id="CHEBI:59789"/>
        <dbReference type="ChEBI" id="CHEBI:156461"/>
        <dbReference type="ChEBI" id="CHEBI:167617"/>
        <dbReference type="EC" id="2.1.1.56"/>
    </reaction>
</comment>
<keyword evidence="4" id="KW-0949">S-adenosyl-L-methionine</keyword>
<keyword evidence="3" id="KW-0808">Transferase</keyword>
<dbReference type="InterPro" id="IPR014729">
    <property type="entry name" value="Rossmann-like_a/b/a_fold"/>
</dbReference>
<dbReference type="EC" id="2.1.1.56" evidence="1"/>
<dbReference type="Gene3D" id="3.40.50.150">
    <property type="entry name" value="Vaccinia Virus protein VP39"/>
    <property type="match status" value="1"/>
</dbReference>
<keyword evidence="11" id="KW-1185">Reference proteome</keyword>
<comment type="caution">
    <text evidence="10">The sequence shown here is derived from an EMBL/GenBank/DDBJ whole genome shotgun (WGS) entry which is preliminary data.</text>
</comment>
<evidence type="ECO:0000256" key="5">
    <source>
        <dbReference type="ARBA" id="ARBA00022884"/>
    </source>
</evidence>
<dbReference type="PROSITE" id="PS51562">
    <property type="entry name" value="RNA_CAP0_MT"/>
    <property type="match status" value="1"/>
</dbReference>
<dbReference type="PANTHER" id="PTHR12189">
    <property type="entry name" value="MRNA GUANINE-7- METHYLTRANSFERASE"/>
    <property type="match status" value="1"/>
</dbReference>
<organism evidence="10 11">
    <name type="scientific">Effrenium voratum</name>
    <dbReference type="NCBI Taxonomy" id="2562239"/>
    <lineage>
        <taxon>Eukaryota</taxon>
        <taxon>Sar</taxon>
        <taxon>Alveolata</taxon>
        <taxon>Dinophyceae</taxon>
        <taxon>Suessiales</taxon>
        <taxon>Symbiodiniaceae</taxon>
        <taxon>Effrenium</taxon>
    </lineage>
</organism>
<evidence type="ECO:0000256" key="8">
    <source>
        <dbReference type="SAM" id="MobiDB-lite"/>
    </source>
</evidence>
<protein>
    <recommendedName>
        <fullName evidence="1">mRNA (guanine-N(7))-methyltransferase</fullName>
        <ecNumber evidence="1">2.1.1.56</ecNumber>
    </recommendedName>
</protein>
<proteinExistence type="predicted"/>
<evidence type="ECO:0000259" key="9">
    <source>
        <dbReference type="PROSITE" id="PS51562"/>
    </source>
</evidence>
<dbReference type="InterPro" id="IPR039753">
    <property type="entry name" value="RG7MT1"/>
</dbReference>
<keyword evidence="2" id="KW-0489">Methyltransferase</keyword>
<dbReference type="AlphaFoldDB" id="A0AA36ISL4"/>
<accession>A0AA36ISL4</accession>
<evidence type="ECO:0000256" key="1">
    <source>
        <dbReference type="ARBA" id="ARBA00011926"/>
    </source>
</evidence>
<feature type="compositionally biased region" description="Acidic residues" evidence="8">
    <location>
        <begin position="769"/>
        <end position="779"/>
    </location>
</feature>
<evidence type="ECO:0000256" key="3">
    <source>
        <dbReference type="ARBA" id="ARBA00022679"/>
    </source>
</evidence>
<gene>
    <name evidence="10" type="ORF">EVOR1521_LOCUS17766</name>
</gene>
<keyword evidence="6" id="KW-0507">mRNA processing</keyword>
<dbReference type="Proteomes" id="UP001178507">
    <property type="component" value="Unassembled WGS sequence"/>
</dbReference>
<dbReference type="PANTHER" id="PTHR12189:SF2">
    <property type="entry name" value="MRNA CAP GUANINE-N7 METHYLTRANSFERASE"/>
    <property type="match status" value="1"/>
</dbReference>
<dbReference type="Gene3D" id="3.40.50.12760">
    <property type="match status" value="1"/>
</dbReference>
<sequence length="1169" mass="128374">MALNHVLSEQEKQQRWRWRAAFEDPHMELAAPESWSEVEEALFLHFPQNWFHHGDADRLIDGKTWHGKQYWKWIGLGREDLAQRLSQLVLGSPLGDHKACALAALVASLGALRLSGCLLLLLPSCELRRCAALVSRLFEQTQLCAAGPNQVFLVGLRFQGLHPNLLKELNAAISKDFAGHATLDAWVADAGRQLPGNSAWRRLPEDLPRISAMPLQRHLLWGKCREHLLQELAQGDASRPAKRRRLEDLGWWQLDRTCPDHRAMAQCLEGGAALSSNWQEIRLPPSMLQHTAFADSTPAANLPAQQLQPERPPAVLVALVRLLKKWLPERLAEGGLSYQRCLCIPGSASHWLSTEMLVPAVALVPEDPGAAVPQGQQLVLLELCPGDELSPTWRRDTAAAVSVALRALAPGGDLFLELPGLLSRFTAHVAALLACCFTRVAAEGRWLMCHSLAAEAGAQGAAVMTALWAKLAALPPGHSVKQVLPARLLGRDSSFRRYLTDFNNAMINAKSHGEPPHNATEAGFLRELTQQGIKRHLFVGEKHRALVGLYFGTFDPLHENHFRLVLCALRKCGARRVVLVPNQGGNPYKPSCSSLAARIAAIQERIAAAESCGDLSPGEVVVREEAGANNWPQREKVAQAVEREEFADTEASAVVALLLGEDSFRKSLSQAEGKHKNTGIFQLQNKPRRLIVFPRENRPGLSLVPEKLSARVEVAPYRDLVEGLSSSQIRQLLHSGEAPDEAAVHPVVWARFKAHASREVGAVTQDSPEWSDEEMEEDAGQGWKDPESHYDAQAPQSRARRLQSPTVRLRNCNSLAKAVLLEQFLSAVSREAGDDHPPLSVLDLGCGKGGDLKKLVNSGATNYCGVDVSKASLEVLVSRVQDLQSILPAARHGLLATSREPLREVSLIHADCWHTRLEHQWDTARHGTARSPSGQCWFHLVSSQMACHYAFGTQESVEIMLENAASRLCAGGYFVGTVPDAARIIESKGKGSGELLGVTFTAEEWSKVEAAPELWRQSSDAGLAVDPRAFGVMYTFRLVDAVDDCREPLVHMPSMVAMARRQGLQLRLLTPLYQLAQGDKAALGRLRRIYAFSGGMALESEAPEMQDAMKFYLAFAFQKEAGETPSCREISESLRELNGGTPPRQGEILSLRTADCDPKNRPDGVGHSS</sequence>
<keyword evidence="6" id="KW-0506">mRNA capping</keyword>
<evidence type="ECO:0000256" key="6">
    <source>
        <dbReference type="ARBA" id="ARBA00023042"/>
    </source>
</evidence>
<keyword evidence="5" id="KW-0694">RNA-binding</keyword>
<dbReference type="GO" id="GO:0004482">
    <property type="term" value="F:mRNA 5'-cap (guanine-N7-)-methyltransferase activity"/>
    <property type="evidence" value="ECO:0007669"/>
    <property type="project" value="UniProtKB-EC"/>
</dbReference>
<name>A0AA36ISL4_9DINO</name>
<feature type="compositionally biased region" description="Basic and acidic residues" evidence="8">
    <location>
        <begin position="1154"/>
        <end position="1169"/>
    </location>
</feature>
<evidence type="ECO:0000313" key="11">
    <source>
        <dbReference type="Proteomes" id="UP001178507"/>
    </source>
</evidence>
<dbReference type="InterPro" id="IPR004821">
    <property type="entry name" value="Cyt_trans-like"/>
</dbReference>
<dbReference type="SUPFAM" id="SSF52374">
    <property type="entry name" value="Nucleotidylyl transferase"/>
    <property type="match status" value="1"/>
</dbReference>
<evidence type="ECO:0000313" key="10">
    <source>
        <dbReference type="EMBL" id="CAJ1392749.1"/>
    </source>
</evidence>
<dbReference type="InterPro" id="IPR004971">
    <property type="entry name" value="mRNA_G-N7_MeTrfase_dom"/>
</dbReference>
<dbReference type="Pfam" id="PF03291">
    <property type="entry name" value="mRNA_G-N7_MeTrfase"/>
    <property type="match status" value="1"/>
</dbReference>
<feature type="domain" description="MRNA cap 0 methyltransferase" evidence="9">
    <location>
        <begin position="804"/>
        <end position="1120"/>
    </location>
</feature>
<dbReference type="EMBL" id="CAUJNA010002402">
    <property type="protein sequence ID" value="CAJ1392749.1"/>
    <property type="molecule type" value="Genomic_DNA"/>
</dbReference>
<dbReference type="GO" id="GO:0003723">
    <property type="term" value="F:RNA binding"/>
    <property type="evidence" value="ECO:0007669"/>
    <property type="project" value="UniProtKB-KW"/>
</dbReference>
<dbReference type="GO" id="GO:0005634">
    <property type="term" value="C:nucleus"/>
    <property type="evidence" value="ECO:0007669"/>
    <property type="project" value="TreeGrafter"/>
</dbReference>
<dbReference type="Gene3D" id="3.40.50.620">
    <property type="entry name" value="HUPs"/>
    <property type="match status" value="1"/>
</dbReference>
<evidence type="ECO:0000256" key="2">
    <source>
        <dbReference type="ARBA" id="ARBA00022603"/>
    </source>
</evidence>